<feature type="compositionally biased region" description="Pro residues" evidence="1">
    <location>
        <begin position="77"/>
        <end position="86"/>
    </location>
</feature>
<evidence type="ECO:0000256" key="1">
    <source>
        <dbReference type="SAM" id="MobiDB-lite"/>
    </source>
</evidence>
<feature type="region of interest" description="Disordered" evidence="1">
    <location>
        <begin position="34"/>
        <end position="91"/>
    </location>
</feature>
<dbReference type="InterPro" id="IPR039801">
    <property type="entry name" value="EPS8-like"/>
</dbReference>
<feature type="domain" description="SAM" evidence="2">
    <location>
        <begin position="142"/>
        <end position="204"/>
    </location>
</feature>
<reference evidence="3" key="1">
    <citation type="submission" date="2020-07" db="EMBL/GenBank/DDBJ databases">
        <authorList>
            <person name="Nazaruddin N."/>
        </authorList>
    </citation>
    <scope>NUCLEOTIDE SEQUENCE</scope>
</reference>
<dbReference type="GO" id="GO:0007266">
    <property type="term" value="P:Rho protein signal transduction"/>
    <property type="evidence" value="ECO:0007669"/>
    <property type="project" value="TreeGrafter"/>
</dbReference>
<dbReference type="InterPro" id="IPR013761">
    <property type="entry name" value="SAM/pointed_sf"/>
</dbReference>
<dbReference type="InterPro" id="IPR041418">
    <property type="entry name" value="SAM_3"/>
</dbReference>
<evidence type="ECO:0000313" key="3">
    <source>
        <dbReference type="EMBL" id="CAD1468485.1"/>
    </source>
</evidence>
<feature type="compositionally biased region" description="Low complexity" evidence="1">
    <location>
        <begin position="65"/>
        <end position="76"/>
    </location>
</feature>
<evidence type="ECO:0000313" key="4">
    <source>
        <dbReference type="Proteomes" id="UP000752696"/>
    </source>
</evidence>
<dbReference type="Proteomes" id="UP000752696">
    <property type="component" value="Unassembled WGS sequence"/>
</dbReference>
<feature type="non-terminal residue" evidence="3">
    <location>
        <position position="1"/>
    </location>
</feature>
<feature type="non-terminal residue" evidence="3">
    <location>
        <position position="229"/>
    </location>
</feature>
<organism evidence="3 4">
    <name type="scientific">Heterotrigona itama</name>
    <dbReference type="NCBI Taxonomy" id="395501"/>
    <lineage>
        <taxon>Eukaryota</taxon>
        <taxon>Metazoa</taxon>
        <taxon>Ecdysozoa</taxon>
        <taxon>Arthropoda</taxon>
        <taxon>Hexapoda</taxon>
        <taxon>Insecta</taxon>
        <taxon>Pterygota</taxon>
        <taxon>Neoptera</taxon>
        <taxon>Endopterygota</taxon>
        <taxon>Hymenoptera</taxon>
        <taxon>Apocrita</taxon>
        <taxon>Aculeata</taxon>
        <taxon>Apoidea</taxon>
        <taxon>Anthophila</taxon>
        <taxon>Apidae</taxon>
        <taxon>Heterotrigona</taxon>
    </lineage>
</organism>
<evidence type="ECO:0000259" key="2">
    <source>
        <dbReference type="Pfam" id="PF18016"/>
    </source>
</evidence>
<dbReference type="GO" id="GO:0003779">
    <property type="term" value="F:actin binding"/>
    <property type="evidence" value="ECO:0007669"/>
    <property type="project" value="TreeGrafter"/>
</dbReference>
<proteinExistence type="predicted"/>
<dbReference type="GO" id="GO:0035023">
    <property type="term" value="P:regulation of Rho protein signal transduction"/>
    <property type="evidence" value="ECO:0007669"/>
    <property type="project" value="TreeGrafter"/>
</dbReference>
<dbReference type="Gene3D" id="1.10.150.50">
    <property type="entry name" value="Transcription Factor, Ets-1"/>
    <property type="match status" value="1"/>
</dbReference>
<dbReference type="OrthoDB" id="4680325at2759"/>
<sequence>EPAEETKSIGSNKVTFAIDYETNDTEELLLIDVSETNDQQLKPNELTEVVQVHPPPPDANDEIIPETPTPSLTTSSAPPPPPPPPLNTQMSVSSITSTMSTVTLKSNHSISGKNNEKQVQEELKQVLMIFREKKQHYGVNREPLLDHCSTPREVQRWLLAKGFSDKTCKQLRDMTGSEVFDLTGRQLEQYCGVAEGSKLHSEISTARIESEVSYEMSQLTRSVPCVPPA</sequence>
<gene>
    <name evidence="3" type="ORF">MHI_LOCUS49939</name>
</gene>
<dbReference type="PANTHER" id="PTHR12287:SF23">
    <property type="entry name" value="AROUSER, ISOFORM A-RELATED"/>
    <property type="match status" value="1"/>
</dbReference>
<name>A0A6V7GW30_9HYME</name>
<dbReference type="Pfam" id="PF18016">
    <property type="entry name" value="SAM_3"/>
    <property type="match status" value="1"/>
</dbReference>
<dbReference type="PANTHER" id="PTHR12287">
    <property type="entry name" value="EPIDERMAL GROWTH FACTOR RECEPTOR KINASE SUBSTRATE EPS8-RELATED PROTEIN"/>
    <property type="match status" value="1"/>
</dbReference>
<dbReference type="AlphaFoldDB" id="A0A6V7GW30"/>
<dbReference type="EMBL" id="CAJDYZ010000621">
    <property type="protein sequence ID" value="CAD1468485.1"/>
    <property type="molecule type" value="Genomic_DNA"/>
</dbReference>
<comment type="caution">
    <text evidence="3">The sequence shown here is derived from an EMBL/GenBank/DDBJ whole genome shotgun (WGS) entry which is preliminary data.</text>
</comment>
<keyword evidence="4" id="KW-1185">Reference proteome</keyword>
<accession>A0A6V7GW30</accession>
<protein>
    <recommendedName>
        <fullName evidence="2">SAM domain-containing protein</fullName>
    </recommendedName>
</protein>
<dbReference type="GO" id="GO:0005886">
    <property type="term" value="C:plasma membrane"/>
    <property type="evidence" value="ECO:0007669"/>
    <property type="project" value="TreeGrafter"/>
</dbReference>